<accession>A0ABX8D8R2</accession>
<dbReference type="EMBL" id="CP074405">
    <property type="protein sequence ID" value="QVI63220.1"/>
    <property type="molecule type" value="Genomic_DNA"/>
</dbReference>
<name>A0ABX8D8R2_9CELL</name>
<keyword evidence="2" id="KW-1185">Reference proteome</keyword>
<gene>
    <name evidence="1" type="ORF">KG103_04790</name>
</gene>
<dbReference type="RefSeq" id="WP_207341541.1">
    <property type="nucleotide sequence ID" value="NZ_CP074405.1"/>
</dbReference>
<evidence type="ECO:0000313" key="2">
    <source>
        <dbReference type="Proteomes" id="UP000677804"/>
    </source>
</evidence>
<sequence length="52" mass="5580">MDTLATSDIAGLVRAVLALSEESSRHVADKLRPARGEHVVARLYRPAAVPGR</sequence>
<reference evidence="1 2" key="1">
    <citation type="submission" date="2021-05" db="EMBL/GenBank/DDBJ databases">
        <title>Novel species in genus Cellulomonas.</title>
        <authorList>
            <person name="Zhang G."/>
        </authorList>
    </citation>
    <scope>NUCLEOTIDE SEQUENCE [LARGE SCALE GENOMIC DNA]</scope>
    <source>
        <strain evidence="2">zg-ZUI222</strain>
    </source>
</reference>
<organism evidence="1 2">
    <name type="scientific">Cellulomonas wangleii</name>
    <dbReference type="NCBI Taxonomy" id="2816956"/>
    <lineage>
        <taxon>Bacteria</taxon>
        <taxon>Bacillati</taxon>
        <taxon>Actinomycetota</taxon>
        <taxon>Actinomycetes</taxon>
        <taxon>Micrococcales</taxon>
        <taxon>Cellulomonadaceae</taxon>
        <taxon>Cellulomonas</taxon>
    </lineage>
</organism>
<protein>
    <submittedName>
        <fullName evidence="1">Uncharacterized protein</fullName>
    </submittedName>
</protein>
<dbReference type="Proteomes" id="UP000677804">
    <property type="component" value="Chromosome"/>
</dbReference>
<proteinExistence type="predicted"/>
<evidence type="ECO:0000313" key="1">
    <source>
        <dbReference type="EMBL" id="QVI63220.1"/>
    </source>
</evidence>